<dbReference type="STRING" id="9796.ENSECAP00000023263"/>
<evidence type="ECO:0000313" key="11">
    <source>
        <dbReference type="Proteomes" id="UP000002281"/>
    </source>
</evidence>
<dbReference type="SUPFAM" id="SSF56112">
    <property type="entry name" value="Protein kinase-like (PK-like)"/>
    <property type="match status" value="1"/>
</dbReference>
<accession>A0A3Q2GSS0</accession>
<dbReference type="PANTHER" id="PTHR24346:SF56">
    <property type="entry name" value="SERINE_THREONINE-PROTEIN KINASE MARK2"/>
    <property type="match status" value="1"/>
</dbReference>
<dbReference type="InterPro" id="IPR000719">
    <property type="entry name" value="Prot_kinase_dom"/>
</dbReference>
<keyword evidence="11" id="KW-1185">Reference proteome</keyword>
<reference evidence="10 11" key="1">
    <citation type="journal article" date="2009" name="Science">
        <title>Genome sequence, comparative analysis, and population genetics of the domestic horse.</title>
        <authorList>
            <consortium name="Broad Institute Genome Sequencing Platform"/>
            <consortium name="Broad Institute Whole Genome Assembly Team"/>
            <person name="Wade C.M."/>
            <person name="Giulotto E."/>
            <person name="Sigurdsson S."/>
            <person name="Zoli M."/>
            <person name="Gnerre S."/>
            <person name="Imsland F."/>
            <person name="Lear T.L."/>
            <person name="Adelson D.L."/>
            <person name="Bailey E."/>
            <person name="Bellone R.R."/>
            <person name="Bloecker H."/>
            <person name="Distl O."/>
            <person name="Edgar R.C."/>
            <person name="Garber M."/>
            <person name="Leeb T."/>
            <person name="Mauceli E."/>
            <person name="MacLeod J.N."/>
            <person name="Penedo M.C.T."/>
            <person name="Raison J.M."/>
            <person name="Sharpe T."/>
            <person name="Vogel J."/>
            <person name="Andersson L."/>
            <person name="Antczak D.F."/>
            <person name="Biagi T."/>
            <person name="Binns M.M."/>
            <person name="Chowdhary B.P."/>
            <person name="Coleman S.J."/>
            <person name="Della Valle G."/>
            <person name="Fryc S."/>
            <person name="Guerin G."/>
            <person name="Hasegawa T."/>
            <person name="Hill E.W."/>
            <person name="Jurka J."/>
            <person name="Kiialainen A."/>
            <person name="Lindgren G."/>
            <person name="Liu J."/>
            <person name="Magnani E."/>
            <person name="Mickelson J.R."/>
            <person name="Murray J."/>
            <person name="Nergadze S.G."/>
            <person name="Onofrio R."/>
            <person name="Pedroni S."/>
            <person name="Piras M.F."/>
            <person name="Raudsepp T."/>
            <person name="Rocchi M."/>
            <person name="Roeed K.H."/>
            <person name="Ryder O.A."/>
            <person name="Searle S."/>
            <person name="Skow L."/>
            <person name="Swinburne J.E."/>
            <person name="Syvaenen A.C."/>
            <person name="Tozaki T."/>
            <person name="Valberg S.J."/>
            <person name="Vaudin M."/>
            <person name="White J.R."/>
            <person name="Zody M.C."/>
            <person name="Lander E.S."/>
            <person name="Lindblad-Toh K."/>
        </authorList>
    </citation>
    <scope>NUCLEOTIDE SEQUENCE [LARGE SCALE GENOMIC DNA]</scope>
    <source>
        <strain evidence="10 11">Thoroughbred</strain>
    </source>
</reference>
<evidence type="ECO:0000256" key="4">
    <source>
        <dbReference type="ARBA" id="ARBA00022741"/>
    </source>
</evidence>
<dbReference type="EC" id="2.7.11.1" evidence="1"/>
<dbReference type="PANTHER" id="PTHR24346">
    <property type="entry name" value="MAP/MICROTUBULE AFFINITY-REGULATING KINASE"/>
    <property type="match status" value="1"/>
</dbReference>
<evidence type="ECO:0000256" key="3">
    <source>
        <dbReference type="ARBA" id="ARBA00022679"/>
    </source>
</evidence>
<dbReference type="Ensembl" id="ENSECAT00000035172.2">
    <property type="protein sequence ID" value="ENSECAP00000023263.2"/>
    <property type="gene ID" value="ENSECAG00000036439.2"/>
</dbReference>
<reference evidence="10" key="3">
    <citation type="submission" date="2025-09" db="UniProtKB">
        <authorList>
            <consortium name="Ensembl"/>
        </authorList>
    </citation>
    <scope>IDENTIFICATION</scope>
    <source>
        <strain evidence="10">Thoroughbred</strain>
    </source>
</reference>
<evidence type="ECO:0000256" key="7">
    <source>
        <dbReference type="ARBA" id="ARBA00047899"/>
    </source>
</evidence>
<reference evidence="10" key="2">
    <citation type="submission" date="2025-08" db="UniProtKB">
        <authorList>
            <consortium name="Ensembl"/>
        </authorList>
    </citation>
    <scope>IDENTIFICATION</scope>
    <source>
        <strain evidence="10">Thoroughbred</strain>
    </source>
</reference>
<dbReference type="GO" id="GO:0005524">
    <property type="term" value="F:ATP binding"/>
    <property type="evidence" value="ECO:0007669"/>
    <property type="project" value="UniProtKB-KW"/>
</dbReference>
<dbReference type="AlphaFoldDB" id="A0A3Q2GSS0"/>
<evidence type="ECO:0000256" key="1">
    <source>
        <dbReference type="ARBA" id="ARBA00012513"/>
    </source>
</evidence>
<feature type="domain" description="Protein kinase" evidence="9">
    <location>
        <begin position="1"/>
        <end position="154"/>
    </location>
</feature>
<dbReference type="InterPro" id="IPR011009">
    <property type="entry name" value="Kinase-like_dom_sf"/>
</dbReference>
<comment type="catalytic activity">
    <reaction evidence="7">
        <text>L-threonyl-[protein] + ATP = O-phospho-L-threonyl-[protein] + ADP + H(+)</text>
        <dbReference type="Rhea" id="RHEA:46608"/>
        <dbReference type="Rhea" id="RHEA-COMP:11060"/>
        <dbReference type="Rhea" id="RHEA-COMP:11605"/>
        <dbReference type="ChEBI" id="CHEBI:15378"/>
        <dbReference type="ChEBI" id="CHEBI:30013"/>
        <dbReference type="ChEBI" id="CHEBI:30616"/>
        <dbReference type="ChEBI" id="CHEBI:61977"/>
        <dbReference type="ChEBI" id="CHEBI:456216"/>
        <dbReference type="EC" id="2.7.11.1"/>
    </reaction>
</comment>
<keyword evidence="2" id="KW-0723">Serine/threonine-protein kinase</keyword>
<dbReference type="PaxDb" id="9796-ENSECAP00000023263"/>
<dbReference type="GO" id="GO:0004674">
    <property type="term" value="F:protein serine/threonine kinase activity"/>
    <property type="evidence" value="ECO:0007669"/>
    <property type="project" value="UniProtKB-KW"/>
</dbReference>
<keyword evidence="6" id="KW-0067">ATP-binding</keyword>
<evidence type="ECO:0000256" key="6">
    <source>
        <dbReference type="ARBA" id="ARBA00022840"/>
    </source>
</evidence>
<keyword evidence="4" id="KW-0547">Nucleotide-binding</keyword>
<dbReference type="InParanoid" id="A0A3Q2GSS0"/>
<organism evidence="10 11">
    <name type="scientific">Equus caballus</name>
    <name type="common">Horse</name>
    <dbReference type="NCBI Taxonomy" id="9796"/>
    <lineage>
        <taxon>Eukaryota</taxon>
        <taxon>Metazoa</taxon>
        <taxon>Chordata</taxon>
        <taxon>Craniata</taxon>
        <taxon>Vertebrata</taxon>
        <taxon>Euteleostomi</taxon>
        <taxon>Mammalia</taxon>
        <taxon>Eutheria</taxon>
        <taxon>Laurasiatheria</taxon>
        <taxon>Perissodactyla</taxon>
        <taxon>Equidae</taxon>
        <taxon>Equus</taxon>
    </lineage>
</organism>
<comment type="catalytic activity">
    <reaction evidence="8">
        <text>L-seryl-[protein] + ATP = O-phospho-L-seryl-[protein] + ADP + H(+)</text>
        <dbReference type="Rhea" id="RHEA:17989"/>
        <dbReference type="Rhea" id="RHEA-COMP:9863"/>
        <dbReference type="Rhea" id="RHEA-COMP:11604"/>
        <dbReference type="ChEBI" id="CHEBI:15378"/>
        <dbReference type="ChEBI" id="CHEBI:29999"/>
        <dbReference type="ChEBI" id="CHEBI:30616"/>
        <dbReference type="ChEBI" id="CHEBI:83421"/>
        <dbReference type="ChEBI" id="CHEBI:456216"/>
        <dbReference type="EC" id="2.7.11.1"/>
    </reaction>
</comment>
<dbReference type="Proteomes" id="UP000002281">
    <property type="component" value="Chromosome 1"/>
</dbReference>
<keyword evidence="5" id="KW-0418">Kinase</keyword>
<evidence type="ECO:0000256" key="2">
    <source>
        <dbReference type="ARBA" id="ARBA00022527"/>
    </source>
</evidence>
<evidence type="ECO:0000259" key="9">
    <source>
        <dbReference type="PROSITE" id="PS50011"/>
    </source>
</evidence>
<name>A0A3Q2GSS0_HORSE</name>
<evidence type="ECO:0000313" key="10">
    <source>
        <dbReference type="Ensembl" id="ENSECAP00000023263.2"/>
    </source>
</evidence>
<dbReference type="Gene3D" id="1.10.510.10">
    <property type="entry name" value="Transferase(Phosphotransferase) domain 1"/>
    <property type="match status" value="1"/>
</dbReference>
<evidence type="ECO:0000256" key="5">
    <source>
        <dbReference type="ARBA" id="ARBA00022777"/>
    </source>
</evidence>
<keyword evidence="3" id="KW-0808">Transferase</keyword>
<protein>
    <recommendedName>
        <fullName evidence="1">non-specific serine/threonine protein kinase</fullName>
        <ecNumber evidence="1">2.7.11.1</ecNumber>
    </recommendedName>
</protein>
<evidence type="ECO:0000256" key="8">
    <source>
        <dbReference type="ARBA" id="ARBA00048679"/>
    </source>
</evidence>
<dbReference type="Pfam" id="PF00069">
    <property type="entry name" value="Pkinase"/>
    <property type="match status" value="1"/>
</dbReference>
<dbReference type="PROSITE" id="PS50011">
    <property type="entry name" value="PROTEIN_KINASE_DOM"/>
    <property type="match status" value="1"/>
</dbReference>
<sequence>MSSAIVRCTVLPPGGYCSQELKVRKLALDADMNIKIVDCSFMNEFTFGNKLDTFSGSSSLPNTPDATTELFQGQNYNGPEVDVWRLRVILYTLVSGSLPFDGQNFKELWEWALRRIYHILFYSSIECEKLVKKFLILSTSKRGTLGQIMKDQLMIVWAMKMKN</sequence>
<proteinExistence type="predicted"/>
<dbReference type="GeneTree" id="ENSGT00940000155031"/>